<keyword evidence="2" id="KW-0614">Plasmid</keyword>
<protein>
    <submittedName>
        <fullName evidence="2">Nitric oxide reductase activation protein NorQ</fullName>
    </submittedName>
</protein>
<dbReference type="Pfam" id="PF07728">
    <property type="entry name" value="AAA_5"/>
    <property type="match status" value="1"/>
</dbReference>
<reference evidence="2" key="1">
    <citation type="submission" date="2020-01" db="EMBL/GenBank/DDBJ databases">
        <authorList>
            <person name="Qin S."/>
        </authorList>
    </citation>
    <scope>NUCLEOTIDE SEQUENCE</scope>
    <source>
        <strain evidence="2">CVir17-16-YZ6g</strain>
        <plasmid evidence="2">p17-15-vir-like</plasmid>
    </source>
</reference>
<dbReference type="GO" id="GO:0016887">
    <property type="term" value="F:ATP hydrolysis activity"/>
    <property type="evidence" value="ECO:0007669"/>
    <property type="project" value="InterPro"/>
</dbReference>
<accession>A0A8B0SY19</accession>
<dbReference type="SUPFAM" id="SSF52540">
    <property type="entry name" value="P-loop containing nucleoside triphosphate hydrolases"/>
    <property type="match status" value="1"/>
</dbReference>
<dbReference type="InterPro" id="IPR011704">
    <property type="entry name" value="ATPase_dyneun-rel_AAA"/>
</dbReference>
<evidence type="ECO:0000313" key="2">
    <source>
        <dbReference type="EMBL" id="QTX14082.1"/>
    </source>
</evidence>
<dbReference type="AlphaFoldDB" id="A0A8B0SY19"/>
<proteinExistence type="predicted"/>
<evidence type="ECO:0000259" key="1">
    <source>
        <dbReference type="Pfam" id="PF07728"/>
    </source>
</evidence>
<dbReference type="EMBL" id="MN956836">
    <property type="protein sequence ID" value="QTX14082.1"/>
    <property type="molecule type" value="Genomic_DNA"/>
</dbReference>
<name>A0A8B0SY19_KLEPN</name>
<organism evidence="2">
    <name type="scientific">Klebsiella pneumoniae</name>
    <dbReference type="NCBI Taxonomy" id="573"/>
    <lineage>
        <taxon>Bacteria</taxon>
        <taxon>Pseudomonadati</taxon>
        <taxon>Pseudomonadota</taxon>
        <taxon>Gammaproteobacteria</taxon>
        <taxon>Enterobacterales</taxon>
        <taxon>Enterobacteriaceae</taxon>
        <taxon>Klebsiella/Raoultella group</taxon>
        <taxon>Klebsiella</taxon>
        <taxon>Klebsiella pneumoniae complex</taxon>
    </lineage>
</organism>
<dbReference type="InterPro" id="IPR027417">
    <property type="entry name" value="P-loop_NTPase"/>
</dbReference>
<dbReference type="Gene3D" id="3.40.50.300">
    <property type="entry name" value="P-loop containing nucleotide triphosphate hydrolases"/>
    <property type="match status" value="1"/>
</dbReference>
<sequence>MLNWPITIKQINNELSIDDLEGMRTLENGNTRYVYSDLVQGYRDGHIILLDEIDKINPDTAAKLHMPLERKTVGNR</sequence>
<dbReference type="GO" id="GO:0005524">
    <property type="term" value="F:ATP binding"/>
    <property type="evidence" value="ECO:0007669"/>
    <property type="project" value="InterPro"/>
</dbReference>
<feature type="domain" description="ATPase dynein-related AAA" evidence="1">
    <location>
        <begin position="2"/>
        <end position="72"/>
    </location>
</feature>
<geneLocation type="plasmid" evidence="2">
    <name>p17-15-vir-like</name>
</geneLocation>